<proteinExistence type="predicted"/>
<accession>A0A915CS81</accession>
<sequence length="81" mass="9455">MDLEVSEAARRIIAEMKNKFRERFLSSQTLDATIDYLRQHAYYEKEVERTGTFEIPANFSAVEIRQLDYSLSDALVVDVLH</sequence>
<dbReference type="AlphaFoldDB" id="A0A915CS81"/>
<evidence type="ECO:0000313" key="2">
    <source>
        <dbReference type="WBParaSite" id="jg12072"/>
    </source>
</evidence>
<organism evidence="1 2">
    <name type="scientific">Ditylenchus dipsaci</name>
    <dbReference type="NCBI Taxonomy" id="166011"/>
    <lineage>
        <taxon>Eukaryota</taxon>
        <taxon>Metazoa</taxon>
        <taxon>Ecdysozoa</taxon>
        <taxon>Nematoda</taxon>
        <taxon>Chromadorea</taxon>
        <taxon>Rhabditida</taxon>
        <taxon>Tylenchina</taxon>
        <taxon>Tylenchomorpha</taxon>
        <taxon>Sphaerularioidea</taxon>
        <taxon>Anguinidae</taxon>
        <taxon>Anguininae</taxon>
        <taxon>Ditylenchus</taxon>
    </lineage>
</organism>
<dbReference type="WBParaSite" id="jg12072">
    <property type="protein sequence ID" value="jg12072"/>
    <property type="gene ID" value="jg12072"/>
</dbReference>
<keyword evidence="1" id="KW-1185">Reference proteome</keyword>
<evidence type="ECO:0000313" key="1">
    <source>
        <dbReference type="Proteomes" id="UP000887574"/>
    </source>
</evidence>
<protein>
    <submittedName>
        <fullName evidence="2">Uncharacterized protein</fullName>
    </submittedName>
</protein>
<reference evidence="2" key="1">
    <citation type="submission" date="2022-11" db="UniProtKB">
        <authorList>
            <consortium name="WormBaseParasite"/>
        </authorList>
    </citation>
    <scope>IDENTIFICATION</scope>
</reference>
<dbReference type="Proteomes" id="UP000887574">
    <property type="component" value="Unplaced"/>
</dbReference>
<name>A0A915CS81_9BILA</name>